<sequence length="429" mass="49412">MPNKNPALWIEEHGGLDIWNYEQTKNILKCQVCNLAILYKRRIQHVKTSRHQKGLLLREKNSNITTDCSGQSSFNIGLARMLAACNIPVTKIENPAFIQFMEEHTKKIIPSRRVITKIIEKESQHVIDNIKEKIKDEDLFLLLDESKDPKGRAMTAVLIGPLDGRFDSRPYLINVVDIKEANSKTIVTTVVDNLQNVLGEHFSPSRFKLLVTDGAAYCVKAAKSLKTSFPEMIHVTCLAHGIHRVAELVRFQFPNVNELISEVKKVFLKSPKRKNSFSALCQIPLPPEPIITRDKEFKENFLSTKYLDDLKFIDSNLRCIDTTITKLEERIPINDSVFLIDNLKKNLTIEPYQGKLKTILEKNSGYMELKKLSEDGRLESNFLNAPIVNVDSERVFSFMKDINFPKRNKLSEKHVKDYLLIQWNFRFIQ</sequence>
<dbReference type="AlphaFoldDB" id="A0A7T8JSC0"/>
<reference evidence="3" key="1">
    <citation type="submission" date="2021-01" db="EMBL/GenBank/DDBJ databases">
        <title>Caligus Genome Assembly.</title>
        <authorList>
            <person name="Gallardo-Escarate C."/>
        </authorList>
    </citation>
    <scope>NUCLEOTIDE SEQUENCE [LARGE SCALE GENOMIC DNA]</scope>
</reference>
<dbReference type="InterPro" id="IPR012337">
    <property type="entry name" value="RNaseH-like_sf"/>
</dbReference>
<dbReference type="EMBL" id="CP045910">
    <property type="protein sequence ID" value="QQP31406.1"/>
    <property type="molecule type" value="Genomic_DNA"/>
</dbReference>
<evidence type="ECO:0000259" key="1">
    <source>
        <dbReference type="Pfam" id="PF04937"/>
    </source>
</evidence>
<evidence type="ECO:0000313" key="3">
    <source>
        <dbReference type="Proteomes" id="UP000595437"/>
    </source>
</evidence>
<proteinExistence type="predicted"/>
<evidence type="ECO:0000313" key="2">
    <source>
        <dbReference type="EMBL" id="QQP31406.1"/>
    </source>
</evidence>
<keyword evidence="3" id="KW-1185">Reference proteome</keyword>
<dbReference type="Proteomes" id="UP000595437">
    <property type="component" value="Chromosome 21"/>
</dbReference>
<feature type="domain" description="DUF659" evidence="1">
    <location>
        <begin position="117"/>
        <end position="266"/>
    </location>
</feature>
<organism evidence="2 3">
    <name type="scientific">Caligus rogercresseyi</name>
    <name type="common">Sea louse</name>
    <dbReference type="NCBI Taxonomy" id="217165"/>
    <lineage>
        <taxon>Eukaryota</taxon>
        <taxon>Metazoa</taxon>
        <taxon>Ecdysozoa</taxon>
        <taxon>Arthropoda</taxon>
        <taxon>Crustacea</taxon>
        <taxon>Multicrustacea</taxon>
        <taxon>Hexanauplia</taxon>
        <taxon>Copepoda</taxon>
        <taxon>Siphonostomatoida</taxon>
        <taxon>Caligidae</taxon>
        <taxon>Caligus</taxon>
    </lineage>
</organism>
<dbReference type="PANTHER" id="PTHR46880:SF5">
    <property type="entry name" value="DUF4371 DOMAIN-CONTAINING PROTEIN"/>
    <property type="match status" value="1"/>
</dbReference>
<accession>A0A7T8JSC0</accession>
<dbReference type="InterPro" id="IPR007021">
    <property type="entry name" value="DUF659"/>
</dbReference>
<dbReference type="OrthoDB" id="6359227at2759"/>
<dbReference type="SUPFAM" id="SSF53098">
    <property type="entry name" value="Ribonuclease H-like"/>
    <property type="match status" value="1"/>
</dbReference>
<dbReference type="Pfam" id="PF04937">
    <property type="entry name" value="DUF659"/>
    <property type="match status" value="1"/>
</dbReference>
<gene>
    <name evidence="2" type="ORF">FKW44_025005</name>
</gene>
<protein>
    <submittedName>
        <fullName evidence="2">LOC100902024</fullName>
    </submittedName>
</protein>
<name>A0A7T8JSC0_CALRO</name>
<dbReference type="PANTHER" id="PTHR46880">
    <property type="entry name" value="RAS-ASSOCIATING DOMAIN-CONTAINING PROTEIN"/>
    <property type="match status" value="1"/>
</dbReference>